<protein>
    <submittedName>
        <fullName evidence="1">Uncharacterized protein</fullName>
    </submittedName>
</protein>
<dbReference type="EMBL" id="JABTEG010000003">
    <property type="protein sequence ID" value="KAG4305437.1"/>
    <property type="molecule type" value="Genomic_DNA"/>
</dbReference>
<name>A0ACB7CED5_9ASCO</name>
<proteinExistence type="predicted"/>
<comment type="caution">
    <text evidence="1">The sequence shown here is derived from an EMBL/GenBank/DDBJ whole genome shotgun (WGS) entry which is preliminary data.</text>
</comment>
<sequence length="1137" mass="131604">CFKNKKKLRRHQQKMMETFINDTYEINEKENLWLFSPLSGEDTDFIHNELPSHTHDYSTAPFISSSLNDQSMLRSMQEIDNIIDYGLNTPLKYFGSHVNSNRCKKSASNEITFEYNQKPFLESLEKPENDFLNPNFNEGNETILFPEKTLNTSITYGNKNISQIEKQFNYINDLDIFDSTININNLDENFISTWEEPHNAILTSQTLPNVYDQSQQEISKRLHTINTNTIIYDQFQCHTPETLSTIDTNINNNTFTSTYFPDLKGNPECTFDSNMMLNPSDFQMTSKELEKNFCNLLNNHYDLQNIWKPLFIESNTICPASLSSPTCSYEYANENNTNNPPIQTQDCLWKITPNNSTSTIPAPVATSTSLSPSNQDNSTLISFIRSYNTLKTQYSMKQVHSILTIHRVIFKLNHYAQGLDWKHFFTACLQPLSNYTPPIALPWKPAYIHCLKGYEECWNWEWAPKNRSSKPKEENTEKKKLLFLPPNLPFGSKDVPLFLNSKKRINPSMLTKALENCPPEFKELITYKEEDFVMQCPAIYLRLSTEMKAPNLARQLKNKGLKPIPVDDRFYYRSSLFDPIVPLDHYTISSELLVHSDPNERPYQNTKFEFIDRYNPEYYRYKGNKKQAHCSLCPPGEYDSNEDNKNEPCLLGNWYVTKCSAFWYHKRYKHGIRKYGYPYPYPENIEIIKDKSIQAQCPMCHKWMKAGMIDDLVPRAFWTHYDQCWNMVEAILSPKKKRKEDDYCESNQTYGTMSKSVSHLNGYEKHAIKTKSDSKTHVKEDDEEDEIDEPFTLSTVLPPLELDDGDEYFPEEDEFSFVILKKTCFFCIFFFFFSISILNSHRSLGSLTPTRPAMAEMIAQAVQQTVPAAIHTGKEGTGALITLCLRGERFVLEKEELISLPESILLSLFPNGWMVNEEADEDHIVVDYDSSILSYVIQFFCDSVSSPRIERDSLDEHDVPFPGKVAIIVLKEDLDFYVIAPPPENADESTRENAAHNQKILKREVGKRLVDINGVFDGLWRTKNVDSNGEGIGISEQYLIDMLCSRSGFKKNDKWPRRVLEPSRACISSLALAEVKNNNKLSTSISASQKLLLFWRKPARKCWWDSMEFTNIKGSTGKVKVWARRVWTLELSILSMR</sequence>
<evidence type="ECO:0000313" key="2">
    <source>
        <dbReference type="Proteomes" id="UP000768646"/>
    </source>
</evidence>
<gene>
    <name evidence="1" type="ORF">PORY_000993</name>
</gene>
<keyword evidence="2" id="KW-1185">Reference proteome</keyword>
<accession>A0ACB7CED5</accession>
<dbReference type="Proteomes" id="UP000768646">
    <property type="component" value="Unassembled WGS sequence"/>
</dbReference>
<reference evidence="1 2" key="1">
    <citation type="journal article" date="2021" name="Commun. Biol.">
        <title>Genomic insights into the host specific adaptation of the Pneumocystis genus.</title>
        <authorList>
            <person name="Cisse O.H."/>
            <person name="Ma L."/>
            <person name="Dekker J.P."/>
            <person name="Khil P.P."/>
            <person name="Youn J.-H."/>
            <person name="Brenchley J.M."/>
            <person name="Blair R."/>
            <person name="Pahar B."/>
            <person name="Chabe M."/>
            <person name="Van Rompay K.K.A."/>
            <person name="Keesler R."/>
            <person name="Sukura A."/>
            <person name="Hirsch V."/>
            <person name="Kutty G."/>
            <person name="Liu Y."/>
            <person name="Peng L."/>
            <person name="Chen J."/>
            <person name="Song J."/>
            <person name="Weissenbacher-Lang C."/>
            <person name="Xu J."/>
            <person name="Upham N.S."/>
            <person name="Stajich J.E."/>
            <person name="Cuomo C.A."/>
            <person name="Cushion M.T."/>
            <person name="Kovacs J.A."/>
        </authorList>
    </citation>
    <scope>NUCLEOTIDE SEQUENCE [LARGE SCALE GENOMIC DNA]</scope>
    <source>
        <strain evidence="1 2">RABM</strain>
    </source>
</reference>
<evidence type="ECO:0000313" key="1">
    <source>
        <dbReference type="EMBL" id="KAG4305437.1"/>
    </source>
</evidence>
<feature type="non-terminal residue" evidence="1">
    <location>
        <position position="1"/>
    </location>
</feature>
<organism evidence="1 2">
    <name type="scientific">Pneumocystis oryctolagi</name>
    <dbReference type="NCBI Taxonomy" id="42067"/>
    <lineage>
        <taxon>Eukaryota</taxon>
        <taxon>Fungi</taxon>
        <taxon>Dikarya</taxon>
        <taxon>Ascomycota</taxon>
        <taxon>Taphrinomycotina</taxon>
        <taxon>Pneumocystomycetes</taxon>
        <taxon>Pneumocystaceae</taxon>
        <taxon>Pneumocystis</taxon>
    </lineage>
</organism>